<gene>
    <name evidence="2" type="ORF">AArcMg_1706</name>
</gene>
<evidence type="ECO:0000256" key="1">
    <source>
        <dbReference type="SAM" id="MobiDB-lite"/>
    </source>
</evidence>
<dbReference type="AlphaFoldDB" id="A0A346PQC1"/>
<sequence>MLDEKAVAVTTESPMFPGQHISVSTISKEYDLNIPRSFEEIMANSLISKYENERVNYVPIPNQGSYYDIDEDETKELEQEMILHEDQHIFKAIERLQEYPFLLLDKEHHIRYNLVDREEYEGMDEEGYYTDTDKFNRVDSYTYDELWSEHPDIAKEIIGNRTRYEFITLSGINRRQVKDSLYPYIADLAEQLSGLIREEFEPDELYPNLSPRTVGIYEKNKGGEAIVHITEFMDLNEMKSIILMSDHIINECGFESKNECKNKLGSVNELRKRVMHANRTLVSDRDDLSDLDKRLGYIVEILESIRDEELRSEDGYPSSLSNRLSLQFSEYFIEAKMLSEMIPNSEFDMEIDDLSELGDLDEEQLEEMFNEDDDDELVFDEDDDGENTVDEDDDGENTVDEDDMGTTHR</sequence>
<reference evidence="3" key="1">
    <citation type="submission" date="2018-02" db="EMBL/GenBank/DDBJ databases">
        <title>Phenotypic and genomic properties of facultatively anaerobic sulfur-reducing natronoarchaea from hypersaline soda lakes.</title>
        <authorList>
            <person name="Sorokin D.Y."/>
            <person name="Kublanov I.V."/>
            <person name="Roman P."/>
            <person name="Sinninghe Damste J.S."/>
            <person name="Golyshin P.N."/>
            <person name="Rojo D."/>
            <person name="Ciordia S."/>
            <person name="Mena M.D.C."/>
            <person name="Ferrer M."/>
            <person name="Messina E."/>
            <person name="Smedile F."/>
            <person name="La Spada G."/>
            <person name="La Cono V."/>
            <person name="Yakimov M.M."/>
        </authorList>
    </citation>
    <scope>NUCLEOTIDE SEQUENCE [LARGE SCALE GENOMIC DNA]</scope>
    <source>
        <strain evidence="3">AArc-Mg</strain>
    </source>
</reference>
<protein>
    <submittedName>
        <fullName evidence="2">Uncharacterized protein</fullName>
    </submittedName>
</protein>
<proteinExistence type="predicted"/>
<keyword evidence="3" id="KW-1185">Reference proteome</keyword>
<dbReference type="KEGG" id="nag:AArcMg_1706"/>
<evidence type="ECO:0000313" key="2">
    <source>
        <dbReference type="EMBL" id="AXR81716.1"/>
    </source>
</evidence>
<evidence type="ECO:0000313" key="3">
    <source>
        <dbReference type="Proteomes" id="UP000258613"/>
    </source>
</evidence>
<organism evidence="2 3">
    <name type="scientific">Natrarchaeobaculum sulfurireducens</name>
    <dbReference type="NCBI Taxonomy" id="2044521"/>
    <lineage>
        <taxon>Archaea</taxon>
        <taxon>Methanobacteriati</taxon>
        <taxon>Methanobacteriota</taxon>
        <taxon>Stenosarchaea group</taxon>
        <taxon>Halobacteria</taxon>
        <taxon>Halobacteriales</taxon>
        <taxon>Natrialbaceae</taxon>
        <taxon>Natrarchaeobaculum</taxon>
    </lineage>
</organism>
<name>A0A346PQC1_9EURY</name>
<dbReference type="RefSeq" id="WP_133412239.1">
    <property type="nucleotide sequence ID" value="NZ_CP027033.1"/>
</dbReference>
<feature type="region of interest" description="Disordered" evidence="1">
    <location>
        <begin position="369"/>
        <end position="409"/>
    </location>
</feature>
<dbReference type="EMBL" id="CP027033">
    <property type="protein sequence ID" value="AXR81716.1"/>
    <property type="molecule type" value="Genomic_DNA"/>
</dbReference>
<dbReference type="GeneID" id="37642188"/>
<accession>A0A346PQC1</accession>
<dbReference type="Proteomes" id="UP000258613">
    <property type="component" value="Chromosome"/>
</dbReference>
<dbReference type="OrthoDB" id="275736at2157"/>